<name>A0A914X521_9BILA</name>
<dbReference type="Proteomes" id="UP000887566">
    <property type="component" value="Unplaced"/>
</dbReference>
<accession>A0A914X521</accession>
<sequence>MNTIAKVIRRLLAQVCWASLLVVFSYLTVRTSSILLLDFVTEKPFTRAKIEFQTVIALPPSTVCLPIINYDFYSKELNESGQDDFFWQNSIESEIRSDKLTKQNLADVNQRWSKSFIYLAHRYLACITYFEYPNAGNKSCFNNETTDDFFAARDILDYQLAVSDMTTQEFRQRFGIEIAILYSLKLYDRSSSQIGGEKEDWNVTTYVTINRVCLQMRLNRYPFNKGIKNALILEATPPLVNIDERFQAHLLLKGNKIVVDFDGRPVVKIEDSDNNHVFTALFCRKQYVSIGIAAKYRAKSTTNGQIRCDENHPLHVCQFNCRQEYISRECNCTPTFNGLTVS</sequence>
<evidence type="ECO:0000313" key="1">
    <source>
        <dbReference type="Proteomes" id="UP000887566"/>
    </source>
</evidence>
<evidence type="ECO:0000313" key="2">
    <source>
        <dbReference type="WBParaSite" id="PSAMB.scaffold651size44554.g7816.t1"/>
    </source>
</evidence>
<dbReference type="WBParaSite" id="PSAMB.scaffold651size44554.g7816.t1">
    <property type="protein sequence ID" value="PSAMB.scaffold651size44554.g7816.t1"/>
    <property type="gene ID" value="PSAMB.scaffold651size44554.g7816"/>
</dbReference>
<keyword evidence="1" id="KW-1185">Reference proteome</keyword>
<protein>
    <submittedName>
        <fullName evidence="2">Uncharacterized protein</fullName>
    </submittedName>
</protein>
<dbReference type="AlphaFoldDB" id="A0A914X521"/>
<organism evidence="1 2">
    <name type="scientific">Plectus sambesii</name>
    <dbReference type="NCBI Taxonomy" id="2011161"/>
    <lineage>
        <taxon>Eukaryota</taxon>
        <taxon>Metazoa</taxon>
        <taxon>Ecdysozoa</taxon>
        <taxon>Nematoda</taxon>
        <taxon>Chromadorea</taxon>
        <taxon>Plectida</taxon>
        <taxon>Plectina</taxon>
        <taxon>Plectoidea</taxon>
        <taxon>Plectidae</taxon>
        <taxon>Plectus</taxon>
    </lineage>
</organism>
<proteinExistence type="predicted"/>
<reference evidence="2" key="1">
    <citation type="submission" date="2022-11" db="UniProtKB">
        <authorList>
            <consortium name="WormBaseParasite"/>
        </authorList>
    </citation>
    <scope>IDENTIFICATION</scope>
</reference>